<sequence length="71" mass="8284">MSFLRTQEVRDATAPLKLEFSLRQQTEMPERSARSRRVLPKNQPPSTLTESEVSDMRLLSSLRIDKSFYRA</sequence>
<name>A0A016U291_9BILA</name>
<gene>
    <name evidence="2" type="primary">Acey_s0064.g3498</name>
    <name evidence="2" type="ORF">Y032_0064g3498</name>
</gene>
<dbReference type="AlphaFoldDB" id="A0A016U291"/>
<dbReference type="EMBL" id="JARK01001400">
    <property type="protein sequence ID" value="EYC08723.1"/>
    <property type="molecule type" value="Genomic_DNA"/>
</dbReference>
<organism evidence="2 3">
    <name type="scientific">Ancylostoma ceylanicum</name>
    <dbReference type="NCBI Taxonomy" id="53326"/>
    <lineage>
        <taxon>Eukaryota</taxon>
        <taxon>Metazoa</taxon>
        <taxon>Ecdysozoa</taxon>
        <taxon>Nematoda</taxon>
        <taxon>Chromadorea</taxon>
        <taxon>Rhabditida</taxon>
        <taxon>Rhabditina</taxon>
        <taxon>Rhabditomorpha</taxon>
        <taxon>Strongyloidea</taxon>
        <taxon>Ancylostomatidae</taxon>
        <taxon>Ancylostomatinae</taxon>
        <taxon>Ancylostoma</taxon>
    </lineage>
</organism>
<protein>
    <submittedName>
        <fullName evidence="2">Uncharacterized protein</fullName>
    </submittedName>
</protein>
<reference evidence="3" key="1">
    <citation type="journal article" date="2015" name="Nat. Genet.">
        <title>The genome and transcriptome of the zoonotic hookworm Ancylostoma ceylanicum identify infection-specific gene families.</title>
        <authorList>
            <person name="Schwarz E.M."/>
            <person name="Hu Y."/>
            <person name="Antoshechkin I."/>
            <person name="Miller M.M."/>
            <person name="Sternberg P.W."/>
            <person name="Aroian R.V."/>
        </authorList>
    </citation>
    <scope>NUCLEOTIDE SEQUENCE</scope>
    <source>
        <strain evidence="3">HY135</strain>
    </source>
</reference>
<feature type="region of interest" description="Disordered" evidence="1">
    <location>
        <begin position="20"/>
        <end position="53"/>
    </location>
</feature>
<keyword evidence="3" id="KW-1185">Reference proteome</keyword>
<proteinExistence type="predicted"/>
<comment type="caution">
    <text evidence="2">The sequence shown here is derived from an EMBL/GenBank/DDBJ whole genome shotgun (WGS) entry which is preliminary data.</text>
</comment>
<evidence type="ECO:0000256" key="1">
    <source>
        <dbReference type="SAM" id="MobiDB-lite"/>
    </source>
</evidence>
<evidence type="ECO:0000313" key="2">
    <source>
        <dbReference type="EMBL" id="EYC08723.1"/>
    </source>
</evidence>
<dbReference type="Proteomes" id="UP000024635">
    <property type="component" value="Unassembled WGS sequence"/>
</dbReference>
<evidence type="ECO:0000313" key="3">
    <source>
        <dbReference type="Proteomes" id="UP000024635"/>
    </source>
</evidence>
<accession>A0A016U291</accession>